<dbReference type="GO" id="GO:0046872">
    <property type="term" value="F:metal ion binding"/>
    <property type="evidence" value="ECO:0007669"/>
    <property type="project" value="UniProtKB-KW"/>
</dbReference>
<dbReference type="RefSeq" id="WP_094908016.1">
    <property type="nucleotide sequence ID" value="NZ_BJUN01000008.1"/>
</dbReference>
<organism evidence="10 11">
    <name type="scientific">Marinococcus halophilus</name>
    <dbReference type="NCBI Taxonomy" id="1371"/>
    <lineage>
        <taxon>Bacteria</taxon>
        <taxon>Bacillati</taxon>
        <taxon>Bacillota</taxon>
        <taxon>Bacilli</taxon>
        <taxon>Bacillales</taxon>
        <taxon>Bacillaceae</taxon>
        <taxon>Marinococcus</taxon>
    </lineage>
</organism>
<accession>A0A510Y662</accession>
<dbReference type="PANTHER" id="PTHR34448:SF3">
    <property type="entry name" value="AMINOPEPTIDASE AMPS"/>
    <property type="match status" value="1"/>
</dbReference>
<evidence type="ECO:0000256" key="8">
    <source>
        <dbReference type="ARBA" id="ARBA00022801"/>
    </source>
</evidence>
<evidence type="ECO:0000256" key="3">
    <source>
        <dbReference type="ARBA" id="ARBA00001947"/>
    </source>
</evidence>
<dbReference type="PRINTS" id="PR00919">
    <property type="entry name" value="THERMOPTASE"/>
</dbReference>
<dbReference type="AlphaFoldDB" id="A0A510Y662"/>
<evidence type="ECO:0000256" key="5">
    <source>
        <dbReference type="ARBA" id="ARBA00022438"/>
    </source>
</evidence>
<dbReference type="GO" id="GO:0008237">
    <property type="term" value="F:metallopeptidase activity"/>
    <property type="evidence" value="ECO:0007669"/>
    <property type="project" value="UniProtKB-KW"/>
</dbReference>
<evidence type="ECO:0000313" key="11">
    <source>
        <dbReference type="Proteomes" id="UP000321051"/>
    </source>
</evidence>
<dbReference type="Pfam" id="PF02073">
    <property type="entry name" value="Peptidase_M29"/>
    <property type="match status" value="1"/>
</dbReference>
<dbReference type="SUPFAM" id="SSF144052">
    <property type="entry name" value="Thermophilic metalloprotease-like"/>
    <property type="match status" value="1"/>
</dbReference>
<gene>
    <name evidence="10" type="primary">ampS</name>
    <name evidence="10" type="ORF">MHA01_17630</name>
</gene>
<dbReference type="InterPro" id="IPR000787">
    <property type="entry name" value="Peptidase_M29"/>
</dbReference>
<keyword evidence="11" id="KW-1185">Reference proteome</keyword>
<comment type="cofactor">
    <cofactor evidence="1">
        <name>Co(2+)</name>
        <dbReference type="ChEBI" id="CHEBI:48828"/>
    </cofactor>
</comment>
<dbReference type="EMBL" id="BJUN01000008">
    <property type="protein sequence ID" value="GEK58858.1"/>
    <property type="molecule type" value="Genomic_DNA"/>
</dbReference>
<evidence type="ECO:0000256" key="2">
    <source>
        <dbReference type="ARBA" id="ARBA00001946"/>
    </source>
</evidence>
<name>A0A510Y662_MARHA</name>
<dbReference type="Gene3D" id="3.40.1830.10">
    <property type="entry name" value="Thermophilic metalloprotease (M29)"/>
    <property type="match status" value="1"/>
</dbReference>
<sequence length="410" mass="45176">MKTFEQKLHNYARLAVDKGVNIQPGQTLVIAAPIDAAPFVRRLAEAAYEAGAKHVYPEWADDELTKIKYEKAPEEAFHEFPSWRAESREQLAREGAAFITVKSTDPDLLKGVDPDKIANANNAAGAAMEGFRDYIQADRVSWLVISTPSSGWAKKVFPDEPEDRAIDLLWERIFSAVRADTEDPVQAWDEHNRTLRAKVDWLNAKKYKSLHYTAPGTDLEIGLPDGHVWAGGGSTNTSGVPFIPNMPTEEVFTAPHKDFVNGIVTNTKPLNYGGNVIDQFTLHFKNGAVTDMEAGEGEDTLRHLINSDEGAARLGEVALVPHSSPISQSGILFFNTLFDENASNHIALGSAYAFCVENGPEMNKDQKEQAGLNTSIVHVDFMIGNENMNIDGILPDGTKEPVFRNGEWAE</sequence>
<proteinExistence type="inferred from homology"/>
<comment type="cofactor">
    <cofactor evidence="2">
        <name>Mg(2+)</name>
        <dbReference type="ChEBI" id="CHEBI:18420"/>
    </cofactor>
</comment>
<evidence type="ECO:0000256" key="6">
    <source>
        <dbReference type="ARBA" id="ARBA00022670"/>
    </source>
</evidence>
<evidence type="ECO:0000256" key="4">
    <source>
        <dbReference type="ARBA" id="ARBA00008236"/>
    </source>
</evidence>
<evidence type="ECO:0000256" key="9">
    <source>
        <dbReference type="ARBA" id="ARBA00023049"/>
    </source>
</evidence>
<dbReference type="InterPro" id="IPR052170">
    <property type="entry name" value="M29_Exopeptidase"/>
</dbReference>
<keyword evidence="6" id="KW-0645">Protease</keyword>
<keyword evidence="8" id="KW-0378">Hydrolase</keyword>
<evidence type="ECO:0000313" key="10">
    <source>
        <dbReference type="EMBL" id="GEK58858.1"/>
    </source>
</evidence>
<reference evidence="10 11" key="1">
    <citation type="submission" date="2019-07" db="EMBL/GenBank/DDBJ databases">
        <title>Whole genome shotgun sequence of Marinococcus halophilus NBRC 102359.</title>
        <authorList>
            <person name="Hosoyama A."/>
            <person name="Uohara A."/>
            <person name="Ohji S."/>
            <person name="Ichikawa N."/>
        </authorList>
    </citation>
    <scope>NUCLEOTIDE SEQUENCE [LARGE SCALE GENOMIC DNA]</scope>
    <source>
        <strain evidence="10 11">NBRC 102359</strain>
    </source>
</reference>
<dbReference type="Proteomes" id="UP000321051">
    <property type="component" value="Unassembled WGS sequence"/>
</dbReference>
<dbReference type="PANTHER" id="PTHR34448">
    <property type="entry name" value="AMINOPEPTIDASE"/>
    <property type="match status" value="1"/>
</dbReference>
<keyword evidence="7" id="KW-0479">Metal-binding</keyword>
<evidence type="ECO:0000256" key="1">
    <source>
        <dbReference type="ARBA" id="ARBA00001941"/>
    </source>
</evidence>
<comment type="similarity">
    <text evidence="4">Belongs to the peptidase M29 family.</text>
</comment>
<dbReference type="GO" id="GO:0006508">
    <property type="term" value="P:proteolysis"/>
    <property type="evidence" value="ECO:0007669"/>
    <property type="project" value="UniProtKB-KW"/>
</dbReference>
<dbReference type="GO" id="GO:0004177">
    <property type="term" value="F:aminopeptidase activity"/>
    <property type="evidence" value="ECO:0007669"/>
    <property type="project" value="UniProtKB-KW"/>
</dbReference>
<evidence type="ECO:0000256" key="7">
    <source>
        <dbReference type="ARBA" id="ARBA00022723"/>
    </source>
</evidence>
<keyword evidence="5 10" id="KW-0031">Aminopeptidase</keyword>
<comment type="cofactor">
    <cofactor evidence="3">
        <name>Zn(2+)</name>
        <dbReference type="ChEBI" id="CHEBI:29105"/>
    </cofactor>
</comment>
<comment type="caution">
    <text evidence="10">The sequence shown here is derived from an EMBL/GenBank/DDBJ whole genome shotgun (WGS) entry which is preliminary data.</text>
</comment>
<dbReference type="InterPro" id="IPR035097">
    <property type="entry name" value="M29_N-terminal"/>
</dbReference>
<dbReference type="OrthoDB" id="9803993at2"/>
<keyword evidence="9" id="KW-0482">Metalloprotease</keyword>
<dbReference type="STRING" id="1371.GCA_900166605_03294"/>
<protein>
    <submittedName>
        <fullName evidence="10">Aminopeptidase</fullName>
    </submittedName>
</protein>